<protein>
    <submittedName>
        <fullName evidence="1">Uncharacterized protein</fullName>
    </submittedName>
</protein>
<evidence type="ECO:0000313" key="1">
    <source>
        <dbReference type="EMBL" id="KAJ3520145.1"/>
    </source>
</evidence>
<dbReference type="Proteomes" id="UP001148629">
    <property type="component" value="Unassembled WGS sequence"/>
</dbReference>
<reference evidence="1" key="1">
    <citation type="submission" date="2022-08" db="EMBL/GenBank/DDBJ databases">
        <title>Genome Sequence of Fusarium decemcellulare.</title>
        <authorList>
            <person name="Buettner E."/>
        </authorList>
    </citation>
    <scope>NUCLEOTIDE SEQUENCE</scope>
    <source>
        <strain evidence="1">Babe19</strain>
    </source>
</reference>
<name>A0ACC1RIE3_9HYPO</name>
<organism evidence="1 2">
    <name type="scientific">Fusarium decemcellulare</name>
    <dbReference type="NCBI Taxonomy" id="57161"/>
    <lineage>
        <taxon>Eukaryota</taxon>
        <taxon>Fungi</taxon>
        <taxon>Dikarya</taxon>
        <taxon>Ascomycota</taxon>
        <taxon>Pezizomycotina</taxon>
        <taxon>Sordariomycetes</taxon>
        <taxon>Hypocreomycetidae</taxon>
        <taxon>Hypocreales</taxon>
        <taxon>Nectriaceae</taxon>
        <taxon>Fusarium</taxon>
        <taxon>Fusarium decemcellulare species complex</taxon>
    </lineage>
</organism>
<sequence>MELYSFFLLATTLLVPFVAAVDPVVDLGYSKYKGKDLGNGVTQWLGVRYAAAPLKDLRFRPPQDPVRTTAVQDASDWAKECLATGSNATDESEDCLFINIFAPSNASRKDKLPVFFFIQGGGFNSNSNPRVNGTGLIKTGDMDLIVVTLNYRVGVYGFLNDGKEVTPNIGLLDQRKGLQWVQKHISKFGGDPNHVTMGGDSAGAASVSLHLSAFGGKDEGLFHAVAAESVSFATVLTVKESFYQYENLAIRLGCTKDVLACMRSKTVKEIQDVNTNIAYPGGPAPPLYMWTPTIDGDLIPDVTYNLFEEGKFIKVPAIMGDDTNGGTSFAPPNTATLAQSDEFLKTQFPFLTLGMLDKINALYPNQNDTCPNTGCYWRQVSDAYGQMRYMCPGIYISNALTQYGVPNSWNYRYNVEDPEQMAQGLGVPHTVEVHAIFGAGLGGDNPPASYVDGEKNAPVIPVIQGYWTGFIRSYDPNKYRHKGSVKWETWSEKRKQRIVFETAGKTKMEKIGRDLERKSQARLRPQMEHRHDSAVNMSPLTCQQQLRGVEGLSLPDDYGQAHYNMDVELLLGGGFPAIAVDKSIIEDRLSHTLYICDRCFSTLSIRSEIEFWARVSQTLAAEEIHAVLHSNLMTLVKEILRARFYYLRDYGHFDPTTILSCNINILLYQFILYLGSDILDIDMGVGHATNMLAEYLAKSRLVKRRLEGSEA</sequence>
<gene>
    <name evidence="1" type="ORF">NM208_g13837</name>
</gene>
<comment type="caution">
    <text evidence="1">The sequence shown here is derived from an EMBL/GenBank/DDBJ whole genome shotgun (WGS) entry which is preliminary data.</text>
</comment>
<proteinExistence type="predicted"/>
<accession>A0ACC1RIE3</accession>
<keyword evidence="2" id="KW-1185">Reference proteome</keyword>
<dbReference type="EMBL" id="JANRMS010002972">
    <property type="protein sequence ID" value="KAJ3520145.1"/>
    <property type="molecule type" value="Genomic_DNA"/>
</dbReference>
<evidence type="ECO:0000313" key="2">
    <source>
        <dbReference type="Proteomes" id="UP001148629"/>
    </source>
</evidence>